<dbReference type="SUPFAM" id="SSF74650">
    <property type="entry name" value="Galactose mutarotase-like"/>
    <property type="match status" value="1"/>
</dbReference>
<protein>
    <submittedName>
        <fullName evidence="3">Glycosyl hydrolase family 38 C-terminal domain-containing protein</fullName>
    </submittedName>
</protein>
<sequence>MAVITDRSHGGTSLKDGQIEIMLHRRLLARDYHMLTETLDEPGSDGRGLVVRGKHWLTIEAGLGSAPHPAYSPDIAPFGYYLFRDLAAEMSKIIFKKLYGAYLDDC</sequence>
<keyword evidence="2" id="KW-1185">Reference proteome</keyword>
<dbReference type="PANTHER" id="PTHR11607:SF3">
    <property type="entry name" value="LYSOSOMAL ALPHA-MANNOSIDASE"/>
    <property type="match status" value="1"/>
</dbReference>
<dbReference type="Gene3D" id="2.70.98.30">
    <property type="entry name" value="Golgi alpha-mannosidase II, domain 4"/>
    <property type="match status" value="1"/>
</dbReference>
<dbReference type="InterPro" id="IPR011682">
    <property type="entry name" value="Glyco_hydro_38_C"/>
</dbReference>
<dbReference type="Proteomes" id="UP000887540">
    <property type="component" value="Unplaced"/>
</dbReference>
<accession>A0A914E3N0</accession>
<organism evidence="2 3">
    <name type="scientific">Acrobeloides nanus</name>
    <dbReference type="NCBI Taxonomy" id="290746"/>
    <lineage>
        <taxon>Eukaryota</taxon>
        <taxon>Metazoa</taxon>
        <taxon>Ecdysozoa</taxon>
        <taxon>Nematoda</taxon>
        <taxon>Chromadorea</taxon>
        <taxon>Rhabditida</taxon>
        <taxon>Tylenchina</taxon>
        <taxon>Cephalobomorpha</taxon>
        <taxon>Cephaloboidea</taxon>
        <taxon>Cephalobidae</taxon>
        <taxon>Acrobeloides</taxon>
    </lineage>
</organism>
<dbReference type="GO" id="GO:0004559">
    <property type="term" value="F:alpha-mannosidase activity"/>
    <property type="evidence" value="ECO:0007669"/>
    <property type="project" value="InterPro"/>
</dbReference>
<dbReference type="Pfam" id="PF07748">
    <property type="entry name" value="Glyco_hydro_38C"/>
    <property type="match status" value="1"/>
</dbReference>
<dbReference type="GO" id="GO:0030246">
    <property type="term" value="F:carbohydrate binding"/>
    <property type="evidence" value="ECO:0007669"/>
    <property type="project" value="InterPro"/>
</dbReference>
<dbReference type="InterPro" id="IPR011013">
    <property type="entry name" value="Gal_mutarotase_sf_dom"/>
</dbReference>
<evidence type="ECO:0000259" key="1">
    <source>
        <dbReference type="Pfam" id="PF07748"/>
    </source>
</evidence>
<feature type="domain" description="Glycosyl hydrolase family 38 C-terminal" evidence="1">
    <location>
        <begin position="1"/>
        <end position="32"/>
    </location>
</feature>
<dbReference type="GO" id="GO:0006013">
    <property type="term" value="P:mannose metabolic process"/>
    <property type="evidence" value="ECO:0007669"/>
    <property type="project" value="InterPro"/>
</dbReference>
<dbReference type="AlphaFoldDB" id="A0A914E3N0"/>
<reference evidence="3" key="1">
    <citation type="submission" date="2022-11" db="UniProtKB">
        <authorList>
            <consortium name="WormBaseParasite"/>
        </authorList>
    </citation>
    <scope>IDENTIFICATION</scope>
</reference>
<proteinExistence type="predicted"/>
<dbReference type="PANTHER" id="PTHR11607">
    <property type="entry name" value="ALPHA-MANNOSIDASE"/>
    <property type="match status" value="1"/>
</dbReference>
<dbReference type="WBParaSite" id="ACRNAN_scaffold5333.g18565.t1">
    <property type="protein sequence ID" value="ACRNAN_scaffold5333.g18565.t1"/>
    <property type="gene ID" value="ACRNAN_scaffold5333.g18565"/>
</dbReference>
<dbReference type="InterPro" id="IPR050843">
    <property type="entry name" value="Glycosyl_Hydrlase_38"/>
</dbReference>
<dbReference type="GO" id="GO:0005764">
    <property type="term" value="C:lysosome"/>
    <property type="evidence" value="ECO:0007669"/>
    <property type="project" value="TreeGrafter"/>
</dbReference>
<name>A0A914E3N0_9BILA</name>
<evidence type="ECO:0000313" key="3">
    <source>
        <dbReference type="WBParaSite" id="ACRNAN_scaffold5333.g18565.t1"/>
    </source>
</evidence>
<evidence type="ECO:0000313" key="2">
    <source>
        <dbReference type="Proteomes" id="UP000887540"/>
    </source>
</evidence>